<proteinExistence type="predicted"/>
<keyword evidence="2" id="KW-0808">Transferase</keyword>
<evidence type="ECO:0000259" key="1">
    <source>
        <dbReference type="Pfam" id="PF00535"/>
    </source>
</evidence>
<dbReference type="PANTHER" id="PTHR22916:SF3">
    <property type="entry name" value="UDP-GLCNAC:BETAGAL BETA-1,3-N-ACETYLGLUCOSAMINYLTRANSFERASE-LIKE PROTEIN 1"/>
    <property type="match status" value="1"/>
</dbReference>
<dbReference type="PANTHER" id="PTHR22916">
    <property type="entry name" value="GLYCOSYLTRANSFERASE"/>
    <property type="match status" value="1"/>
</dbReference>
<dbReference type="RefSeq" id="WP_220608168.1">
    <property type="nucleotide sequence ID" value="NZ_CP080598.1"/>
</dbReference>
<dbReference type="InterPro" id="IPR029044">
    <property type="entry name" value="Nucleotide-diphossugar_trans"/>
</dbReference>
<dbReference type="EC" id="2.4.-.-" evidence="2"/>
<keyword evidence="3" id="KW-1185">Reference proteome</keyword>
<accession>A0ABX8WU51</accession>
<feature type="domain" description="Glycosyltransferase 2-like" evidence="1">
    <location>
        <begin position="14"/>
        <end position="136"/>
    </location>
</feature>
<dbReference type="InterPro" id="IPR001173">
    <property type="entry name" value="Glyco_trans_2-like"/>
</dbReference>
<keyword evidence="2" id="KW-0328">Glycosyltransferase</keyword>
<gene>
    <name evidence="2" type="ORF">K2F26_13020</name>
</gene>
<organism evidence="2 3">
    <name type="scientific">Sphaerospermopsis torques-reginae ITEP-024</name>
    <dbReference type="NCBI Taxonomy" id="984208"/>
    <lineage>
        <taxon>Bacteria</taxon>
        <taxon>Bacillati</taxon>
        <taxon>Cyanobacteriota</taxon>
        <taxon>Cyanophyceae</taxon>
        <taxon>Nostocales</taxon>
        <taxon>Aphanizomenonaceae</taxon>
        <taxon>Sphaerospermopsis</taxon>
        <taxon>Sphaerospermopsis torques-reginae</taxon>
    </lineage>
</organism>
<protein>
    <submittedName>
        <fullName evidence="2">Glycosyltransferase</fullName>
        <ecNumber evidence="2">2.4.-.-</ecNumber>
    </submittedName>
</protein>
<evidence type="ECO:0000313" key="3">
    <source>
        <dbReference type="Proteomes" id="UP000826540"/>
    </source>
</evidence>
<dbReference type="Gene3D" id="3.90.550.10">
    <property type="entry name" value="Spore Coat Polysaccharide Biosynthesis Protein SpsA, Chain A"/>
    <property type="match status" value="1"/>
</dbReference>
<reference evidence="2 3" key="1">
    <citation type="journal article" date="2022" name="J. Am. Chem. Soc.">
        <title>Biosynthesis of Guanitoxin Enables Global Environmental Detection in Freshwater Cyanobacteria.</title>
        <authorList>
            <person name="Lima S.T."/>
            <person name="Fallon T.R."/>
            <person name="Cordoza J.L."/>
            <person name="Chekan J.R."/>
            <person name="Delbaje E."/>
            <person name="Hopiavuori A.R."/>
            <person name="Alvarenga D.O."/>
            <person name="Wood S.M."/>
            <person name="Luhavaya H."/>
            <person name="Baumgartner J.T."/>
            <person name="Dorr F.A."/>
            <person name="Etchegaray A."/>
            <person name="Pinto E."/>
            <person name="McKinnie S.M.K."/>
            <person name="Fiore M.F."/>
            <person name="Moore B.S."/>
        </authorList>
    </citation>
    <scope>NUCLEOTIDE SEQUENCE [LARGE SCALE GENOMIC DNA]</scope>
    <source>
        <strain evidence="2 3">ITEP-024</strain>
    </source>
</reference>
<dbReference type="SUPFAM" id="SSF53448">
    <property type="entry name" value="Nucleotide-diphospho-sugar transferases"/>
    <property type="match status" value="1"/>
</dbReference>
<sequence length="326" mass="37760">MEEDAVETGDELVSVIITAFNEERFIGQAIESFLCQSYKHIEIIVVNDGSTDKTAQILNEYSLSCNNVKVIHFPVNRGKVVAQNSAFEQSVGKYIAITGGDDYAAYSRIKTQVDYLIENKVSIVYSNSYMVDENNFCLIDRPVLFKSIPNLITLERVINGGGFPGGSILFTRDLAEKIYPFPSNLPYEDLWFNFIAVIHGQIGYLHEPLNYYRQHSDNSYGLYQRRSFSDFKKRYLFLRQRLVPYLEEMKKYLLNQGLWDIKTQGLYERSRDTLKVELETNFFTRLKLCIILFGKYGLSLSCKQIISYIFIDIVMILKFTTNSIRR</sequence>
<dbReference type="Proteomes" id="UP000826540">
    <property type="component" value="Chromosome"/>
</dbReference>
<dbReference type="EMBL" id="CP080598">
    <property type="protein sequence ID" value="QYX29902.1"/>
    <property type="molecule type" value="Genomic_DNA"/>
</dbReference>
<evidence type="ECO:0000313" key="2">
    <source>
        <dbReference type="EMBL" id="QYX29902.1"/>
    </source>
</evidence>
<dbReference type="GO" id="GO:0016757">
    <property type="term" value="F:glycosyltransferase activity"/>
    <property type="evidence" value="ECO:0007669"/>
    <property type="project" value="UniProtKB-KW"/>
</dbReference>
<name>A0ABX8WU51_9CYAN</name>
<dbReference type="Pfam" id="PF00535">
    <property type="entry name" value="Glycos_transf_2"/>
    <property type="match status" value="1"/>
</dbReference>